<evidence type="ECO:0000256" key="4">
    <source>
        <dbReference type="ARBA" id="ARBA00022737"/>
    </source>
</evidence>
<evidence type="ECO:0000256" key="6">
    <source>
        <dbReference type="ARBA" id="ARBA00023134"/>
    </source>
</evidence>
<dbReference type="AlphaFoldDB" id="A0A7V3REX1"/>
<feature type="domain" description="EngA-type G" evidence="11">
    <location>
        <begin position="183"/>
        <end position="353"/>
    </location>
</feature>
<evidence type="ECO:0000256" key="8">
    <source>
        <dbReference type="HAMAP-Rule" id="MF_00195"/>
    </source>
</evidence>
<evidence type="ECO:0000256" key="1">
    <source>
        <dbReference type="ARBA" id="ARBA00008279"/>
    </source>
</evidence>
<dbReference type="CDD" id="cd01895">
    <property type="entry name" value="EngA2"/>
    <property type="match status" value="1"/>
</dbReference>
<dbReference type="NCBIfam" id="TIGR03594">
    <property type="entry name" value="GTPase_EngA"/>
    <property type="match status" value="1"/>
</dbReference>
<dbReference type="PANTHER" id="PTHR43834">
    <property type="entry name" value="GTPASE DER"/>
    <property type="match status" value="1"/>
</dbReference>
<dbReference type="NCBIfam" id="TIGR00231">
    <property type="entry name" value="small_GTP"/>
    <property type="match status" value="2"/>
</dbReference>
<keyword evidence="5 8" id="KW-0547">Nucleotide-binding</keyword>
<dbReference type="Pfam" id="PF14714">
    <property type="entry name" value="KH_dom-like"/>
    <property type="match status" value="1"/>
</dbReference>
<evidence type="ECO:0000256" key="7">
    <source>
        <dbReference type="ARBA" id="ARBA00032345"/>
    </source>
</evidence>
<evidence type="ECO:0000256" key="3">
    <source>
        <dbReference type="ARBA" id="ARBA00022517"/>
    </source>
</evidence>
<evidence type="ECO:0000259" key="11">
    <source>
        <dbReference type="PROSITE" id="PS51712"/>
    </source>
</evidence>
<evidence type="ECO:0000256" key="9">
    <source>
        <dbReference type="PROSITE-ProRule" id="PRU01049"/>
    </source>
</evidence>
<dbReference type="SUPFAM" id="SSF52540">
    <property type="entry name" value="P-loop containing nucleoside triphosphate hydrolases"/>
    <property type="match status" value="2"/>
</dbReference>
<comment type="caution">
    <text evidence="12">The sequence shown here is derived from an EMBL/GenBank/DDBJ whole genome shotgun (WGS) entry which is preliminary data.</text>
</comment>
<dbReference type="GO" id="GO:0042254">
    <property type="term" value="P:ribosome biogenesis"/>
    <property type="evidence" value="ECO:0007669"/>
    <property type="project" value="UniProtKB-KW"/>
</dbReference>
<comment type="caution">
    <text evidence="8">Lacks conserved residue(s) required for the propagation of feature annotation.</text>
</comment>
<dbReference type="GO" id="GO:0005525">
    <property type="term" value="F:GTP binding"/>
    <property type="evidence" value="ECO:0007669"/>
    <property type="project" value="UniProtKB-UniRule"/>
</dbReference>
<feature type="binding site" evidence="8">
    <location>
        <begin position="127"/>
        <end position="130"/>
    </location>
    <ligand>
        <name>GTP</name>
        <dbReference type="ChEBI" id="CHEBI:37565"/>
        <label>1</label>
    </ligand>
</feature>
<dbReference type="InterPro" id="IPR016484">
    <property type="entry name" value="GTPase_Der"/>
</dbReference>
<dbReference type="PIRSF" id="PIRSF006485">
    <property type="entry name" value="GTP-binding_EngA"/>
    <property type="match status" value="1"/>
</dbReference>
<evidence type="ECO:0000256" key="2">
    <source>
        <dbReference type="ARBA" id="ARBA00020953"/>
    </source>
</evidence>
<feature type="binding site" evidence="8">
    <location>
        <begin position="17"/>
        <end position="24"/>
    </location>
    <ligand>
        <name>GTP</name>
        <dbReference type="ChEBI" id="CHEBI:37565"/>
        <label>1</label>
    </ligand>
</feature>
<keyword evidence="4 10" id="KW-0677">Repeat</keyword>
<dbReference type="PANTHER" id="PTHR43834:SF6">
    <property type="entry name" value="GTPASE DER"/>
    <property type="match status" value="1"/>
</dbReference>
<comment type="similarity">
    <text evidence="1 8 9 10">Belongs to the TRAFAC class TrmE-Era-EngA-EngB-Septin-like GTPase superfamily. EngA (Der) GTPase family.</text>
</comment>
<sequence>MKNVKNNFDLPAIVIAGRKNVGKSSIFNRIIGYRRSLVADYEGLTRDPVVFDMELNGKSVRIVDLPGYFFDPHDDIEKEMNAAFIRWLSKAALVLFVVDGRTSITQEDIEIAQMIRKNSKEHLLIVNKAESKAYLTNISEVYALSMGEPIFVAAEHNIGFDLLESKILEKIPDNSTEIKRPTVKVSIIGRPNVGKSSLLNAIFNEYISIVTDIPGTTRDTIDASLDYDDLEIMFIDTAGLRKRGKVEKGTIESFSGARTIRAIMNSDICVLVLDASEGLFDQDKKIASMILKYSKASVCAFNKWDKAIPKFESIVDKELPFISYSPKVPVSAKKIWNIQALLKAISQSYRSYTAQVPTSKIAKFSSTFSSEHSIPSKLKIYYATQVDTAPPTISVFVNSPEFFDDGLKRSFTNFLRKQIDELKDSPIKIIVKARR</sequence>
<dbReference type="Gene3D" id="3.40.50.300">
    <property type="entry name" value="P-loop containing nucleotide triphosphate hydrolases"/>
    <property type="match status" value="2"/>
</dbReference>
<dbReference type="PROSITE" id="PS51712">
    <property type="entry name" value="G_ENGA"/>
    <property type="match status" value="1"/>
</dbReference>
<evidence type="ECO:0000256" key="10">
    <source>
        <dbReference type="RuleBase" id="RU004481"/>
    </source>
</evidence>
<protein>
    <recommendedName>
        <fullName evidence="2 8">GTPase Der</fullName>
    </recommendedName>
    <alternativeName>
        <fullName evidence="7 8">GTP-binding protein EngA</fullName>
    </alternativeName>
</protein>
<comment type="subunit">
    <text evidence="8">Associates with the 50S ribosomal subunit.</text>
</comment>
<dbReference type="InterPro" id="IPR032859">
    <property type="entry name" value="KH_dom-like"/>
</dbReference>
<accession>A0A7V3REX1</accession>
<gene>
    <name evidence="8" type="primary">der</name>
    <name evidence="12" type="ORF">ENX73_04045</name>
</gene>
<feature type="binding site" evidence="8">
    <location>
        <begin position="189"/>
        <end position="196"/>
    </location>
    <ligand>
        <name>GTP</name>
        <dbReference type="ChEBI" id="CHEBI:37565"/>
        <label>2</label>
    </ligand>
</feature>
<feature type="binding site" evidence="8">
    <location>
        <begin position="236"/>
        <end position="240"/>
    </location>
    <ligand>
        <name>GTP</name>
        <dbReference type="ChEBI" id="CHEBI:37565"/>
        <label>2</label>
    </ligand>
</feature>
<dbReference type="PRINTS" id="PR00326">
    <property type="entry name" value="GTP1OBG"/>
</dbReference>
<dbReference type="EMBL" id="DTPE01000173">
    <property type="protein sequence ID" value="HGE75277.1"/>
    <property type="molecule type" value="Genomic_DNA"/>
</dbReference>
<organism evidence="12">
    <name type="scientific">Mesoaciditoga lauensis</name>
    <dbReference type="NCBI Taxonomy" id="1495039"/>
    <lineage>
        <taxon>Bacteria</taxon>
        <taxon>Thermotogati</taxon>
        <taxon>Thermotogota</taxon>
        <taxon>Thermotogae</taxon>
        <taxon>Mesoaciditogales</taxon>
        <taxon>Mesoaciditogaceae</taxon>
        <taxon>Mesoaciditoga</taxon>
    </lineage>
</organism>
<dbReference type="InterPro" id="IPR027417">
    <property type="entry name" value="P-loop_NTPase"/>
</dbReference>
<evidence type="ECO:0000256" key="5">
    <source>
        <dbReference type="ARBA" id="ARBA00022741"/>
    </source>
</evidence>
<feature type="binding site" evidence="8">
    <location>
        <begin position="302"/>
        <end position="305"/>
    </location>
    <ligand>
        <name>GTP</name>
        <dbReference type="ChEBI" id="CHEBI:37565"/>
        <label>2</label>
    </ligand>
</feature>
<dbReference type="GO" id="GO:0043022">
    <property type="term" value="F:ribosome binding"/>
    <property type="evidence" value="ECO:0007669"/>
    <property type="project" value="TreeGrafter"/>
</dbReference>
<comment type="function">
    <text evidence="8 10">GTPase that plays an essential role in the late steps of ribosome biogenesis.</text>
</comment>
<dbReference type="Gene3D" id="3.30.300.20">
    <property type="match status" value="1"/>
</dbReference>
<dbReference type="InterPro" id="IPR006073">
    <property type="entry name" value="GTP-bd"/>
</dbReference>
<dbReference type="Pfam" id="PF01926">
    <property type="entry name" value="MMR_HSR1"/>
    <property type="match status" value="2"/>
</dbReference>
<keyword evidence="3 8" id="KW-0690">Ribosome biogenesis</keyword>
<reference evidence="12" key="1">
    <citation type="journal article" date="2020" name="mSystems">
        <title>Genome- and Community-Level Interaction Insights into Carbon Utilization and Element Cycling Functions of Hydrothermarchaeota in Hydrothermal Sediment.</title>
        <authorList>
            <person name="Zhou Z."/>
            <person name="Liu Y."/>
            <person name="Xu W."/>
            <person name="Pan J."/>
            <person name="Luo Z.H."/>
            <person name="Li M."/>
        </authorList>
    </citation>
    <scope>NUCLEOTIDE SEQUENCE [LARGE SCALE GENOMIC DNA]</scope>
    <source>
        <strain evidence="12">SpSt-966</strain>
    </source>
</reference>
<dbReference type="HAMAP" id="MF_00195">
    <property type="entry name" value="GTPase_Der"/>
    <property type="match status" value="1"/>
</dbReference>
<name>A0A7V3REX1_9BACT</name>
<dbReference type="InterPro" id="IPR031166">
    <property type="entry name" value="G_ENGA"/>
</dbReference>
<proteinExistence type="inferred from homology"/>
<evidence type="ECO:0000313" key="12">
    <source>
        <dbReference type="EMBL" id="HGE75277.1"/>
    </source>
</evidence>
<keyword evidence="6 8" id="KW-0342">GTP-binding</keyword>
<dbReference type="InterPro" id="IPR015946">
    <property type="entry name" value="KH_dom-like_a/b"/>
</dbReference>
<dbReference type="InterPro" id="IPR005225">
    <property type="entry name" value="Small_GTP-bd"/>
</dbReference>